<dbReference type="EMBL" id="JACVVK020000138">
    <property type="protein sequence ID" value="KAK7489393.1"/>
    <property type="molecule type" value="Genomic_DNA"/>
</dbReference>
<evidence type="ECO:0000313" key="2">
    <source>
        <dbReference type="EMBL" id="KAK7489393.1"/>
    </source>
</evidence>
<reference evidence="2 3" key="1">
    <citation type="journal article" date="2023" name="Sci. Data">
        <title>Genome assembly of the Korean intertidal mud-creeper Batillaria attramentaria.</title>
        <authorList>
            <person name="Patra A.K."/>
            <person name="Ho P.T."/>
            <person name="Jun S."/>
            <person name="Lee S.J."/>
            <person name="Kim Y."/>
            <person name="Won Y.J."/>
        </authorList>
    </citation>
    <scope>NUCLEOTIDE SEQUENCE [LARGE SCALE GENOMIC DNA]</scope>
    <source>
        <strain evidence="2">Wonlab-2016</strain>
    </source>
</reference>
<name>A0ABD0KRA1_9CAEN</name>
<gene>
    <name evidence="2" type="ORF">BaRGS_00019337</name>
</gene>
<dbReference type="AlphaFoldDB" id="A0ABD0KRA1"/>
<organism evidence="2 3">
    <name type="scientific">Batillaria attramentaria</name>
    <dbReference type="NCBI Taxonomy" id="370345"/>
    <lineage>
        <taxon>Eukaryota</taxon>
        <taxon>Metazoa</taxon>
        <taxon>Spiralia</taxon>
        <taxon>Lophotrochozoa</taxon>
        <taxon>Mollusca</taxon>
        <taxon>Gastropoda</taxon>
        <taxon>Caenogastropoda</taxon>
        <taxon>Sorbeoconcha</taxon>
        <taxon>Cerithioidea</taxon>
        <taxon>Batillariidae</taxon>
        <taxon>Batillaria</taxon>
    </lineage>
</organism>
<dbReference type="Proteomes" id="UP001519460">
    <property type="component" value="Unassembled WGS sequence"/>
</dbReference>
<keyword evidence="3" id="KW-1185">Reference proteome</keyword>
<comment type="caution">
    <text evidence="2">The sequence shown here is derived from an EMBL/GenBank/DDBJ whole genome shotgun (WGS) entry which is preliminary data.</text>
</comment>
<feature type="non-terminal residue" evidence="2">
    <location>
        <position position="191"/>
    </location>
</feature>
<feature type="non-terminal residue" evidence="2">
    <location>
        <position position="1"/>
    </location>
</feature>
<sequence>TTTAIFCPCLLWAYVWTVWLTNAKLETQSEVGNDRAKRSNLSKLDTIPLPVDMEWLNVPSGASLARKSSLLNVLWTLQGRRTVRYLSMAFPESSPDLQRHDQTTDAKIANDVEPTGPQGNKAQPVHANCRRPCPNDNPICCDYFVSNNPRSSSRINNAISGRKYTFRRFPSPYFPCRVPYFTPATNRGLQR</sequence>
<keyword evidence="1" id="KW-0732">Signal</keyword>
<protein>
    <recommendedName>
        <fullName evidence="4">Secreted protein</fullName>
    </recommendedName>
</protein>
<accession>A0ABD0KRA1</accession>
<evidence type="ECO:0000256" key="1">
    <source>
        <dbReference type="SAM" id="SignalP"/>
    </source>
</evidence>
<feature type="signal peptide" evidence="1">
    <location>
        <begin position="1"/>
        <end position="23"/>
    </location>
</feature>
<proteinExistence type="predicted"/>
<evidence type="ECO:0000313" key="3">
    <source>
        <dbReference type="Proteomes" id="UP001519460"/>
    </source>
</evidence>
<evidence type="ECO:0008006" key="4">
    <source>
        <dbReference type="Google" id="ProtNLM"/>
    </source>
</evidence>
<feature type="chain" id="PRO_5044889173" description="Secreted protein" evidence="1">
    <location>
        <begin position="24"/>
        <end position="191"/>
    </location>
</feature>